<proteinExistence type="predicted"/>
<dbReference type="Pfam" id="PF08530">
    <property type="entry name" value="PepX_C"/>
    <property type="match status" value="1"/>
</dbReference>
<dbReference type="PATRIC" id="fig|1423783.4.peg.1812"/>
<evidence type="ECO:0000313" key="4">
    <source>
        <dbReference type="Proteomes" id="UP000051922"/>
    </source>
</evidence>
<comment type="caution">
    <text evidence="3">The sequence shown here is derived from an EMBL/GenBank/DDBJ whole genome shotgun (WGS) entry which is preliminary data.</text>
</comment>
<dbReference type="Gene3D" id="3.40.50.1820">
    <property type="entry name" value="alpha/beta hydrolase"/>
    <property type="match status" value="1"/>
</dbReference>
<dbReference type="NCBIfam" id="TIGR00976">
    <property type="entry name" value="CocE_NonD"/>
    <property type="match status" value="1"/>
</dbReference>
<dbReference type="Gene3D" id="1.10.3020.10">
    <property type="entry name" value="alpha-amino acid ester hydrolase ( Helical cap domain)"/>
    <property type="match status" value="1"/>
</dbReference>
<dbReference type="PANTHER" id="PTHR43056">
    <property type="entry name" value="PEPTIDASE S9 PROLYL OLIGOPEPTIDASE"/>
    <property type="match status" value="1"/>
</dbReference>
<accession>A0A0R1U6T2</accession>
<evidence type="ECO:0000256" key="1">
    <source>
        <dbReference type="ARBA" id="ARBA00022801"/>
    </source>
</evidence>
<dbReference type="EMBL" id="AZFJ01000052">
    <property type="protein sequence ID" value="KRL85595.1"/>
    <property type="molecule type" value="Genomic_DNA"/>
</dbReference>
<protein>
    <submittedName>
        <fullName evidence="3">X-Pro dipeptidyl-peptidase domain protein</fullName>
    </submittedName>
</protein>
<sequence>MRLYDFTTGDDDTIVTRYDHQPVTNEPLTDALATELGAVMHFDPRTALAHLTDFEEYRPQIQSGRAFTTGWGATYAQRDAHYWMNRHARPALDIIVDDNGHVAGYQQTQRAVTSVLVQPELTAYTIVQMWDEAGMVRPAGQLGRRFTAMVPMHDGTRLATEILLPDNQEQPIAAIMERTPYGRNLFIPDYQRFAHRGYAVIIQDVRGREDSEGDWIPFQYERDDADDTLDWIAQQPWSNGRVGMIGGSYGGYTQWAAAASGNPHLQAIVSMVTAGSAMTDTFAHGGAPSMGQLAWFFAVSGQHFQPELMHRDDWDQLFKVRPIVDIPQHGLGHPIAGYSAYLEHTYYDDFMANTDWHARQDQITVPAFIQSGWFDDDAMGTIEALDATRNYAPGRRHILLGPWLHGGNAQYDLDDLALPANAIRHDVDLLHTQWFDHFLLDIDNGIDREPVAEYFTMNANEWSTADTFPPAGPRVDWQLDASDRGFSNNSTAGEASVGFDYDPADAAPQLVDVSGNEFEFPTNYAQWEQRPDVVSFTSAPLASPLTVNGRFSLHFFASSSAEDTDWAIRITDVGPDGSARNVTDALMNAKFRDGLDQPKWLTPGAVTEYTLSSLQTSYQFPAGHQVRLDITSAARNLIFPNPNTRAGLGGSESVVAHQRIYTGSDYPSTLSFTARVQ</sequence>
<evidence type="ECO:0000313" key="3">
    <source>
        <dbReference type="EMBL" id="KRL85595.1"/>
    </source>
</evidence>
<dbReference type="SUPFAM" id="SSF53474">
    <property type="entry name" value="alpha/beta-Hydrolases"/>
    <property type="match status" value="1"/>
</dbReference>
<dbReference type="Pfam" id="PF02129">
    <property type="entry name" value="Peptidase_S15"/>
    <property type="match status" value="1"/>
</dbReference>
<name>A0A0R1U6T2_9LACO</name>
<dbReference type="InterPro" id="IPR000383">
    <property type="entry name" value="Xaa-Pro-like_dom"/>
</dbReference>
<feature type="domain" description="Xaa-Pro dipeptidyl-peptidase C-terminal" evidence="2">
    <location>
        <begin position="432"/>
        <end position="671"/>
    </location>
</feature>
<keyword evidence="1" id="KW-0378">Hydrolase</keyword>
<reference evidence="3 4" key="1">
    <citation type="journal article" date="2015" name="Genome Announc.">
        <title>Expanding the biotechnology potential of lactobacilli through comparative genomics of 213 strains and associated genera.</title>
        <authorList>
            <person name="Sun Z."/>
            <person name="Harris H.M."/>
            <person name="McCann A."/>
            <person name="Guo C."/>
            <person name="Argimon S."/>
            <person name="Zhang W."/>
            <person name="Yang X."/>
            <person name="Jeffery I.B."/>
            <person name="Cooney J.C."/>
            <person name="Kagawa T.F."/>
            <person name="Liu W."/>
            <person name="Song Y."/>
            <person name="Salvetti E."/>
            <person name="Wrobel A."/>
            <person name="Rasinkangas P."/>
            <person name="Parkhill J."/>
            <person name="Rea M.C."/>
            <person name="O'Sullivan O."/>
            <person name="Ritari J."/>
            <person name="Douillard F.P."/>
            <person name="Paul Ross R."/>
            <person name="Yang R."/>
            <person name="Briner A.E."/>
            <person name="Felis G.E."/>
            <person name="de Vos W.M."/>
            <person name="Barrangou R."/>
            <person name="Klaenhammer T.R."/>
            <person name="Caufield P.W."/>
            <person name="Cui Y."/>
            <person name="Zhang H."/>
            <person name="O'Toole P.W."/>
        </authorList>
    </citation>
    <scope>NUCLEOTIDE SEQUENCE [LARGE SCALE GENOMIC DNA]</scope>
    <source>
        <strain evidence="3 4">DSM 15945</strain>
    </source>
</reference>
<dbReference type="InterPro" id="IPR005674">
    <property type="entry name" value="CocE/Ser_esterase"/>
</dbReference>
<evidence type="ECO:0000259" key="2">
    <source>
        <dbReference type="SMART" id="SM00939"/>
    </source>
</evidence>
<dbReference type="Gene3D" id="2.60.120.260">
    <property type="entry name" value="Galactose-binding domain-like"/>
    <property type="match status" value="1"/>
</dbReference>
<dbReference type="InterPro" id="IPR008979">
    <property type="entry name" value="Galactose-bd-like_sf"/>
</dbReference>
<dbReference type="GO" id="GO:0008239">
    <property type="term" value="F:dipeptidyl-peptidase activity"/>
    <property type="evidence" value="ECO:0007669"/>
    <property type="project" value="InterPro"/>
</dbReference>
<dbReference type="SUPFAM" id="SSF49785">
    <property type="entry name" value="Galactose-binding domain-like"/>
    <property type="match status" value="1"/>
</dbReference>
<dbReference type="Proteomes" id="UP000051922">
    <property type="component" value="Unassembled WGS sequence"/>
</dbReference>
<dbReference type="AlphaFoldDB" id="A0A0R1U6T2"/>
<dbReference type="SMART" id="SM00939">
    <property type="entry name" value="PepX_C"/>
    <property type="match status" value="1"/>
</dbReference>
<gene>
    <name evidence="3" type="ORF">FC50_GL001769</name>
</gene>
<dbReference type="InterPro" id="IPR013736">
    <property type="entry name" value="Xaa-Pro_dipept_C"/>
</dbReference>
<organism evidence="3 4">
    <name type="scientific">Lacticaseibacillus pantheris DSM 15945 = JCM 12539 = NBRC 106106</name>
    <dbReference type="NCBI Taxonomy" id="1423783"/>
    <lineage>
        <taxon>Bacteria</taxon>
        <taxon>Bacillati</taxon>
        <taxon>Bacillota</taxon>
        <taxon>Bacilli</taxon>
        <taxon>Lactobacillales</taxon>
        <taxon>Lactobacillaceae</taxon>
        <taxon>Lacticaseibacillus</taxon>
    </lineage>
</organism>
<dbReference type="STRING" id="1423783.FC50_GL001769"/>
<dbReference type="InterPro" id="IPR050585">
    <property type="entry name" value="Xaa-Pro_dipeptidyl-ppase/CocE"/>
</dbReference>
<keyword evidence="4" id="KW-1185">Reference proteome</keyword>
<dbReference type="InterPro" id="IPR029058">
    <property type="entry name" value="AB_hydrolase_fold"/>
</dbReference>
<dbReference type="PANTHER" id="PTHR43056:SF10">
    <property type="entry name" value="COCE_NOND FAMILY, PUTATIVE (AFU_ORTHOLOGUE AFUA_7G00600)-RELATED"/>
    <property type="match status" value="1"/>
</dbReference>